<keyword evidence="2" id="KW-1185">Reference proteome</keyword>
<name>A0A3P7D5I3_SCHSO</name>
<evidence type="ECO:0000313" key="2">
    <source>
        <dbReference type="Proteomes" id="UP000275846"/>
    </source>
</evidence>
<dbReference type="STRING" id="70667.A0A3P7D5I3"/>
<dbReference type="Gene3D" id="3.30.530.20">
    <property type="match status" value="1"/>
</dbReference>
<proteinExistence type="predicted"/>
<accession>A0A3P7D5I3</accession>
<dbReference type="InterPro" id="IPR023393">
    <property type="entry name" value="START-like_dom_sf"/>
</dbReference>
<organism evidence="1 2">
    <name type="scientific">Schistocephalus solidus</name>
    <name type="common">Tapeworm</name>
    <dbReference type="NCBI Taxonomy" id="70667"/>
    <lineage>
        <taxon>Eukaryota</taxon>
        <taxon>Metazoa</taxon>
        <taxon>Spiralia</taxon>
        <taxon>Lophotrochozoa</taxon>
        <taxon>Platyhelminthes</taxon>
        <taxon>Cestoda</taxon>
        <taxon>Eucestoda</taxon>
        <taxon>Diphyllobothriidea</taxon>
        <taxon>Diphyllobothriidae</taxon>
        <taxon>Schistocephalus</taxon>
    </lineage>
</organism>
<protein>
    <submittedName>
        <fullName evidence="1">Uncharacterized protein</fullName>
    </submittedName>
</protein>
<dbReference type="EMBL" id="UYSU01044417">
    <property type="protein sequence ID" value="VDM04821.1"/>
    <property type="molecule type" value="Genomic_DNA"/>
</dbReference>
<dbReference type="AlphaFoldDB" id="A0A3P7D5I3"/>
<evidence type="ECO:0000313" key="1">
    <source>
        <dbReference type="EMBL" id="VDM04821.1"/>
    </source>
</evidence>
<gene>
    <name evidence="1" type="ORF">SSLN_LOCUS18435</name>
</gene>
<reference evidence="1 2" key="1">
    <citation type="submission" date="2018-11" db="EMBL/GenBank/DDBJ databases">
        <authorList>
            <consortium name="Pathogen Informatics"/>
        </authorList>
    </citation>
    <scope>NUCLEOTIDE SEQUENCE [LARGE SCALE GENOMIC DNA]</scope>
    <source>
        <strain evidence="1 2">NST_G2</strain>
    </source>
</reference>
<sequence>MKDFPGSERKSPKVDVELFCQTVWTPPAEMQEELASLDLTQLSEAEFDEFVRSRVDRSTVRCRLLYASQINPGGWAPAAIVRTMAKREYPHFLQRISSFVISHTTDKQPHF</sequence>
<dbReference type="OrthoDB" id="14833at2759"/>
<dbReference type="Proteomes" id="UP000275846">
    <property type="component" value="Unassembled WGS sequence"/>
</dbReference>
<dbReference type="SUPFAM" id="SSF55961">
    <property type="entry name" value="Bet v1-like"/>
    <property type="match status" value="1"/>
</dbReference>